<dbReference type="InterPro" id="IPR036162">
    <property type="entry name" value="Resolvase-like_N_sf"/>
</dbReference>
<dbReference type="EMBL" id="JAIGNU010000001">
    <property type="protein sequence ID" value="MBX7500441.1"/>
    <property type="molecule type" value="Genomic_DNA"/>
</dbReference>
<sequence>MAERTKPLRCAIYTRKSSEEGLDQDFNSLDAQRAASEAYVLSQTSEGWTLLPKHYDDGGYSGGTMERPGLQALLEDIAAGKIDVVVVYKIDRLTRSLSDFSRIVEIFEKADCSFVSVTQSFNTTNSMGRLMLNVLLSFAQFEREVTGERIRDKIAASKARGMWMGGRPPLGYDLPNDGSRTLRVNDAEAEMVREIFERYLLLGSVHALRRELCDRGMISKVHVTRTGKRLGGLPFSRGALFHLLRNRIYRGEIVHKDQVYQGEHAAIIDLDLFERVQRSLAANARRHRGKSDRRMAKAPLTAKLFDAAGEPMSPTFSQGKSGKAYRYYVSTSLQQGVAASGSDRVRRIPAAAIERLLRLAVERWTDREADTFRTVRETRICDQGLAVRLQEVDPAHIALRLSGDERILNSGKTSCMVLLPVRFPLRGGSRQIQQGKRSCSPDPILIAALRRAHRMIERERGLPALSAAPSSPYDRFILQLALLAPSIQRDILEGRQPVDLSLEKLRRITVPLAWSAQPAALGYPAREDA</sequence>
<dbReference type="RefSeq" id="WP_221600714.1">
    <property type="nucleotide sequence ID" value="NZ_JAIGNU010000001.1"/>
</dbReference>
<evidence type="ECO:0000259" key="2">
    <source>
        <dbReference type="PROSITE" id="PS51737"/>
    </source>
</evidence>
<accession>A0ABS7JS29</accession>
<dbReference type="CDD" id="cd03768">
    <property type="entry name" value="SR_ResInv"/>
    <property type="match status" value="1"/>
</dbReference>
<dbReference type="InterPro" id="IPR038109">
    <property type="entry name" value="DNA_bind_recomb_sf"/>
</dbReference>
<evidence type="ECO:0000313" key="4">
    <source>
        <dbReference type="Proteomes" id="UP000782554"/>
    </source>
</evidence>
<name>A0ABS7JS29_9SPHN</name>
<dbReference type="InterPro" id="IPR050639">
    <property type="entry name" value="SSR_resolvase"/>
</dbReference>
<dbReference type="SUPFAM" id="SSF53041">
    <property type="entry name" value="Resolvase-like"/>
    <property type="match status" value="1"/>
</dbReference>
<feature type="domain" description="Resolvase/invertase-type recombinase catalytic" evidence="1">
    <location>
        <begin position="9"/>
        <end position="161"/>
    </location>
</feature>
<protein>
    <submittedName>
        <fullName evidence="3">Recombinase family protein</fullName>
    </submittedName>
</protein>
<dbReference type="InterPro" id="IPR011109">
    <property type="entry name" value="DNA_bind_recombinase_dom"/>
</dbReference>
<dbReference type="Pfam" id="PF00239">
    <property type="entry name" value="Resolvase"/>
    <property type="match status" value="1"/>
</dbReference>
<dbReference type="PROSITE" id="PS51736">
    <property type="entry name" value="RECOMBINASES_3"/>
    <property type="match status" value="1"/>
</dbReference>
<dbReference type="InterPro" id="IPR006119">
    <property type="entry name" value="Resolv_N"/>
</dbReference>
<evidence type="ECO:0000259" key="1">
    <source>
        <dbReference type="PROSITE" id="PS51736"/>
    </source>
</evidence>
<dbReference type="Gene3D" id="3.40.50.1390">
    <property type="entry name" value="Resolvase, N-terminal catalytic domain"/>
    <property type="match status" value="1"/>
</dbReference>
<dbReference type="Gene3D" id="3.90.1750.20">
    <property type="entry name" value="Putative Large Serine Recombinase, Chain B, Domain 2"/>
    <property type="match status" value="1"/>
</dbReference>
<keyword evidence="4" id="KW-1185">Reference proteome</keyword>
<reference evidence="3 4" key="1">
    <citation type="submission" date="2021-08" db="EMBL/GenBank/DDBJ databases">
        <title>Comparative Genomics Analysis of the Genus Qipengyuania Reveals Extensive Genetic Diversity and Metabolic Versatility, Including the Description of Fifteen Novel Species.</title>
        <authorList>
            <person name="Liu Y."/>
        </authorList>
    </citation>
    <scope>NUCLEOTIDE SEQUENCE [LARGE SCALE GENOMIC DNA]</scope>
    <source>
        <strain evidence="3 4">YG27</strain>
    </source>
</reference>
<feature type="domain" description="Recombinase" evidence="2">
    <location>
        <begin position="169"/>
        <end position="286"/>
    </location>
</feature>
<dbReference type="PANTHER" id="PTHR30461">
    <property type="entry name" value="DNA-INVERTASE FROM LAMBDOID PROPHAGE"/>
    <property type="match status" value="1"/>
</dbReference>
<organism evidence="3 4">
    <name type="scientific">Qipengyuania mesophila</name>
    <dbReference type="NCBI Taxonomy" id="2867246"/>
    <lineage>
        <taxon>Bacteria</taxon>
        <taxon>Pseudomonadati</taxon>
        <taxon>Pseudomonadota</taxon>
        <taxon>Alphaproteobacteria</taxon>
        <taxon>Sphingomonadales</taxon>
        <taxon>Erythrobacteraceae</taxon>
        <taxon>Qipengyuania</taxon>
    </lineage>
</organism>
<gene>
    <name evidence="3" type="ORF">K3181_03140</name>
</gene>
<dbReference type="Proteomes" id="UP000782554">
    <property type="component" value="Unassembled WGS sequence"/>
</dbReference>
<evidence type="ECO:0000313" key="3">
    <source>
        <dbReference type="EMBL" id="MBX7500441.1"/>
    </source>
</evidence>
<comment type="caution">
    <text evidence="3">The sequence shown here is derived from an EMBL/GenBank/DDBJ whole genome shotgun (WGS) entry which is preliminary data.</text>
</comment>
<dbReference type="PANTHER" id="PTHR30461:SF23">
    <property type="entry name" value="DNA RECOMBINASE-RELATED"/>
    <property type="match status" value="1"/>
</dbReference>
<dbReference type="SMART" id="SM00857">
    <property type="entry name" value="Resolvase"/>
    <property type="match status" value="1"/>
</dbReference>
<dbReference type="Pfam" id="PF07508">
    <property type="entry name" value="Recombinase"/>
    <property type="match status" value="1"/>
</dbReference>
<dbReference type="PROSITE" id="PS51737">
    <property type="entry name" value="RECOMBINASE_DNA_BIND"/>
    <property type="match status" value="1"/>
</dbReference>
<proteinExistence type="predicted"/>